<evidence type="ECO:0000313" key="1">
    <source>
        <dbReference type="EMBL" id="OAD78038.1"/>
    </source>
</evidence>
<dbReference type="GeneID" id="28996007"/>
<reference evidence="2" key="1">
    <citation type="submission" date="2015-06" db="EMBL/GenBank/DDBJ databases">
        <title>Expansion of signal transduction pathways in fungi by whole-genome duplication.</title>
        <authorList>
            <consortium name="DOE Joint Genome Institute"/>
            <person name="Corrochano L.M."/>
            <person name="Kuo A."/>
            <person name="Marcet-Houben M."/>
            <person name="Polaino S."/>
            <person name="Salamov A."/>
            <person name="Villalobos J.M."/>
            <person name="Alvarez M.I."/>
            <person name="Avalos J."/>
            <person name="Benito E.P."/>
            <person name="Benoit I."/>
            <person name="Burger G."/>
            <person name="Camino L.P."/>
            <person name="Canovas D."/>
            <person name="Cerda-Olmedo E."/>
            <person name="Cheng J.-F."/>
            <person name="Dominguez A."/>
            <person name="Elias M."/>
            <person name="Eslava A.P."/>
            <person name="Glaser F."/>
            <person name="Grimwood J."/>
            <person name="Gutierrez G."/>
            <person name="Heitman J."/>
            <person name="Henrissat B."/>
            <person name="Iturriaga E.A."/>
            <person name="Lang B.F."/>
            <person name="Lavin J.L."/>
            <person name="Lee S."/>
            <person name="Li W."/>
            <person name="Lindquist E."/>
            <person name="Lopez-Garcia S."/>
            <person name="Luque E.M."/>
            <person name="Marcos A.T."/>
            <person name="Martin J."/>
            <person name="McCluskey K."/>
            <person name="Medina H.R."/>
            <person name="Miralles-Duran A."/>
            <person name="Miyazaki A."/>
            <person name="Munoz-Torres E."/>
            <person name="Oguiza J.A."/>
            <person name="Ohm R."/>
            <person name="Olmedo M."/>
            <person name="Orejas M."/>
            <person name="Ortiz-Castellanos L."/>
            <person name="Pisabarro A.G."/>
            <person name="Rodriguez-Romero J."/>
            <person name="Ruiz-Herrera J."/>
            <person name="Ruiz-Vazquez R."/>
            <person name="Sanz C."/>
            <person name="Schackwitz W."/>
            <person name="Schmutz J."/>
            <person name="Shahriari M."/>
            <person name="Shelest E."/>
            <person name="Silva-Franco F."/>
            <person name="Soanes D."/>
            <person name="Syed K."/>
            <person name="Tagua V.G."/>
            <person name="Talbot N.J."/>
            <person name="Thon M."/>
            <person name="De vries R.P."/>
            <person name="Wiebenga A."/>
            <person name="Yadav J.S."/>
            <person name="Braun E.L."/>
            <person name="Baker S."/>
            <person name="Garre V."/>
            <person name="Horwitz B."/>
            <person name="Torres-Martinez S."/>
            <person name="Idnurm A."/>
            <person name="Herrera-Estrella A."/>
            <person name="Gabaldon T."/>
            <person name="Grigoriev I.V."/>
        </authorList>
    </citation>
    <scope>NUCLEOTIDE SEQUENCE [LARGE SCALE GENOMIC DNA]</scope>
    <source>
        <strain evidence="2">NRRL 1555(-)</strain>
    </source>
</reference>
<protein>
    <recommendedName>
        <fullName evidence="3">DUF4218 domain-containing protein</fullName>
    </recommendedName>
</protein>
<dbReference type="RefSeq" id="XP_018296078.1">
    <property type="nucleotide sequence ID" value="XM_018435101.1"/>
</dbReference>
<organism evidence="1 2">
    <name type="scientific">Phycomyces blakesleeanus (strain ATCC 8743b / DSM 1359 / FGSC 10004 / NBRC 33097 / NRRL 1555)</name>
    <dbReference type="NCBI Taxonomy" id="763407"/>
    <lineage>
        <taxon>Eukaryota</taxon>
        <taxon>Fungi</taxon>
        <taxon>Fungi incertae sedis</taxon>
        <taxon>Mucoromycota</taxon>
        <taxon>Mucoromycotina</taxon>
        <taxon>Mucoromycetes</taxon>
        <taxon>Mucorales</taxon>
        <taxon>Phycomycetaceae</taxon>
        <taxon>Phycomyces</taxon>
    </lineage>
</organism>
<sequence>MNNEEVPEVTSFLISSQPASVAVPSLIINTSSNNNTDLDGLTYRASTPYYASELLKRFSSIEEKKSGYFRAVDWADFFLFVVPTLVAERVHDQVAWNALLGLVKACSLLMSWELSAEEQTSIRKNIIAWNTYLETLFANGDIDITIFTISQHLLQHYPAMIIEYGPPREYSTRCVERAIREYSKAIKKGGEHVGAKSDIEFWGSLRCRLIDESFKGISCLPILIQAFYESKGVECSRIKLVITTSRKAFVNDCVIDSSFAQTPLREAHHVCLQVQVDLFHNVHQRIFFGKVVLFFEHENSGKRWLLALVQVYSVEEYNGVPVAKNGQMKPKVVHLVDVKKLVGLAKNEVTITKNAPFFP</sequence>
<dbReference type="Proteomes" id="UP000077315">
    <property type="component" value="Unassembled WGS sequence"/>
</dbReference>
<keyword evidence="2" id="KW-1185">Reference proteome</keyword>
<proteinExistence type="predicted"/>
<evidence type="ECO:0008006" key="3">
    <source>
        <dbReference type="Google" id="ProtNLM"/>
    </source>
</evidence>
<name>A0A167PIZ0_PHYB8</name>
<dbReference type="EMBL" id="KV440974">
    <property type="protein sequence ID" value="OAD78038.1"/>
    <property type="molecule type" value="Genomic_DNA"/>
</dbReference>
<accession>A0A167PIZ0</accession>
<evidence type="ECO:0000313" key="2">
    <source>
        <dbReference type="Proteomes" id="UP000077315"/>
    </source>
</evidence>
<dbReference type="OrthoDB" id="2285485at2759"/>
<dbReference type="VEuPathDB" id="FungiDB:PHYBLDRAFT_164919"/>
<gene>
    <name evidence="1" type="ORF">PHYBLDRAFT_164919</name>
</gene>
<dbReference type="AlphaFoldDB" id="A0A167PIZ0"/>
<dbReference type="InParanoid" id="A0A167PIZ0"/>